<keyword evidence="3" id="KW-1185">Reference proteome</keyword>
<evidence type="ECO:0000313" key="3">
    <source>
        <dbReference type="Proteomes" id="UP001497392"/>
    </source>
</evidence>
<dbReference type="EMBL" id="CAXHTA020000006">
    <property type="protein sequence ID" value="CAL5221917.1"/>
    <property type="molecule type" value="Genomic_DNA"/>
</dbReference>
<comment type="similarity">
    <text evidence="1">Belongs to the short-chain dehydrogenases/reductases (SDR) family.</text>
</comment>
<dbReference type="InterPro" id="IPR020904">
    <property type="entry name" value="Sc_DH/Rdtase_CS"/>
</dbReference>
<dbReference type="InterPro" id="IPR036291">
    <property type="entry name" value="NAD(P)-bd_dom_sf"/>
</dbReference>
<evidence type="ECO:0000256" key="1">
    <source>
        <dbReference type="RuleBase" id="RU000363"/>
    </source>
</evidence>
<accession>A0ABP1FV10</accession>
<dbReference type="PROSITE" id="PS00061">
    <property type="entry name" value="ADH_SHORT"/>
    <property type="match status" value="1"/>
</dbReference>
<sequence>MAPKLGQKCVVVTGASTGIGLGIVRLLVQENFHVFGSVRKQRDAESLQQEFGQAVTPLLFDVCDAPAIEEGVTQVRKLLNGQALFALINNAGAAFHGPLMYQPIEEFRKNIEINLIGTLQVTQAFLPLLGADSTLQGPPGRIVMVSSVGGKFAAPFIGGYVASKHGMEGMSASLRRELMIYGIDVIIVGPGAVATPIWDKAEAQDVSMYDDTPYKQPLAAFAKLMLEDGRSGHSTEHIARGILKALTVHCPWTRYAIVANRLERWTLPLLLPVRWVDWLMATKLGLLPKGTSDLKGAADSSLKAD</sequence>
<dbReference type="PANTHER" id="PTHR43313:SF1">
    <property type="entry name" value="3BETA-HYDROXYSTEROID DEHYDROGENASE DHS-16"/>
    <property type="match status" value="1"/>
</dbReference>
<dbReference type="PRINTS" id="PR00081">
    <property type="entry name" value="GDHRDH"/>
</dbReference>
<dbReference type="PANTHER" id="PTHR43313">
    <property type="entry name" value="SHORT-CHAIN DEHYDROGENASE/REDUCTASE FAMILY 9C"/>
    <property type="match status" value="1"/>
</dbReference>
<dbReference type="Gene3D" id="3.40.50.720">
    <property type="entry name" value="NAD(P)-binding Rossmann-like Domain"/>
    <property type="match status" value="1"/>
</dbReference>
<dbReference type="SUPFAM" id="SSF51735">
    <property type="entry name" value="NAD(P)-binding Rossmann-fold domains"/>
    <property type="match status" value="1"/>
</dbReference>
<name>A0ABP1FV10_9CHLO</name>
<dbReference type="InterPro" id="IPR002347">
    <property type="entry name" value="SDR_fam"/>
</dbReference>
<proteinExistence type="inferred from homology"/>
<dbReference type="Pfam" id="PF00106">
    <property type="entry name" value="adh_short"/>
    <property type="match status" value="1"/>
</dbReference>
<protein>
    <submittedName>
        <fullName evidence="2">G4187 protein</fullName>
    </submittedName>
</protein>
<gene>
    <name evidence="2" type="primary">g4187</name>
    <name evidence="2" type="ORF">VP750_LOCUS3576</name>
</gene>
<comment type="caution">
    <text evidence="2">The sequence shown here is derived from an EMBL/GenBank/DDBJ whole genome shotgun (WGS) entry which is preliminary data.</text>
</comment>
<dbReference type="PRINTS" id="PR00080">
    <property type="entry name" value="SDRFAMILY"/>
</dbReference>
<reference evidence="2 3" key="1">
    <citation type="submission" date="2024-06" db="EMBL/GenBank/DDBJ databases">
        <authorList>
            <person name="Kraege A."/>
            <person name="Thomma B."/>
        </authorList>
    </citation>
    <scope>NUCLEOTIDE SEQUENCE [LARGE SCALE GENOMIC DNA]</scope>
</reference>
<evidence type="ECO:0000313" key="2">
    <source>
        <dbReference type="EMBL" id="CAL5221917.1"/>
    </source>
</evidence>
<dbReference type="Proteomes" id="UP001497392">
    <property type="component" value="Unassembled WGS sequence"/>
</dbReference>
<organism evidence="2 3">
    <name type="scientific">Coccomyxa viridis</name>
    <dbReference type="NCBI Taxonomy" id="1274662"/>
    <lineage>
        <taxon>Eukaryota</taxon>
        <taxon>Viridiplantae</taxon>
        <taxon>Chlorophyta</taxon>
        <taxon>core chlorophytes</taxon>
        <taxon>Trebouxiophyceae</taxon>
        <taxon>Trebouxiophyceae incertae sedis</taxon>
        <taxon>Coccomyxaceae</taxon>
        <taxon>Coccomyxa</taxon>
    </lineage>
</organism>